<dbReference type="RefSeq" id="WP_070431532.1">
    <property type="nucleotide sequence ID" value="NZ_VYWO01000002.1"/>
</dbReference>
<dbReference type="InterPro" id="IPR003135">
    <property type="entry name" value="ATP-grasp_carboxylate-amine"/>
</dbReference>
<dbReference type="Pfam" id="PF02222">
    <property type="entry name" value="ATP-grasp"/>
    <property type="match status" value="1"/>
</dbReference>
<keyword evidence="5 8" id="KW-0658">Purine biosynthesis</keyword>
<dbReference type="GO" id="GO:0004638">
    <property type="term" value="F:phosphoribosylaminoimidazole carboxylase activity"/>
    <property type="evidence" value="ECO:0007669"/>
    <property type="project" value="InterPro"/>
</dbReference>
<proteinExistence type="inferred from homology"/>
<dbReference type="NCBIfam" id="NF004675">
    <property type="entry name" value="PRK06019.1-1"/>
    <property type="match status" value="1"/>
</dbReference>
<comment type="function">
    <text evidence="8">Catalyzes the ATP-dependent conversion of 5-aminoimidazole ribonucleotide (AIR) and HCO(3)(-) to N5-carboxyaminoimidazole ribonucleotide (N5-CAIR).</text>
</comment>
<feature type="binding site" evidence="8">
    <location>
        <begin position="155"/>
        <end position="161"/>
    </location>
    <ligand>
        <name>ATP</name>
        <dbReference type="ChEBI" id="CHEBI:30616"/>
    </ligand>
</feature>
<evidence type="ECO:0000256" key="9">
    <source>
        <dbReference type="RuleBase" id="RU361200"/>
    </source>
</evidence>
<protein>
    <recommendedName>
        <fullName evidence="8 9">N5-carboxyaminoimidazole ribonucleotide synthase</fullName>
        <shortName evidence="8 9">N5-CAIR synthase</shortName>
        <ecNumber evidence="8 9">6.3.4.18</ecNumber>
    </recommendedName>
    <alternativeName>
        <fullName evidence="8 9">5-(carboxyamino)imidazole ribonucleotide synthetase</fullName>
    </alternativeName>
</protein>
<dbReference type="HAMAP" id="MF_01928">
    <property type="entry name" value="PurK"/>
    <property type="match status" value="1"/>
</dbReference>
<dbReference type="AlphaFoldDB" id="A0A5N1GLL9"/>
<dbReference type="EC" id="6.3.4.18" evidence="8 9"/>
<dbReference type="GO" id="GO:0005829">
    <property type="term" value="C:cytosol"/>
    <property type="evidence" value="ECO:0007669"/>
    <property type="project" value="TreeGrafter"/>
</dbReference>
<dbReference type="SUPFAM" id="SSF52440">
    <property type="entry name" value="PreATP-grasp domain"/>
    <property type="match status" value="1"/>
</dbReference>
<evidence type="ECO:0000256" key="6">
    <source>
        <dbReference type="ARBA" id="ARBA00022840"/>
    </source>
</evidence>
<dbReference type="GO" id="GO:0034028">
    <property type="term" value="F:5-(carboxyamino)imidazole ribonucleotide synthase activity"/>
    <property type="evidence" value="ECO:0007669"/>
    <property type="project" value="UniProtKB-UniRule"/>
</dbReference>
<dbReference type="GO" id="GO:0005524">
    <property type="term" value="F:ATP binding"/>
    <property type="evidence" value="ECO:0007669"/>
    <property type="project" value="UniProtKB-UniRule"/>
</dbReference>
<name>A0A5N1GLL9_9LACT</name>
<dbReference type="InterPro" id="IPR013815">
    <property type="entry name" value="ATP_grasp_subdomain_1"/>
</dbReference>
<evidence type="ECO:0000256" key="2">
    <source>
        <dbReference type="ARBA" id="ARBA00001946"/>
    </source>
</evidence>
<evidence type="ECO:0000256" key="4">
    <source>
        <dbReference type="ARBA" id="ARBA00022741"/>
    </source>
</evidence>
<keyword evidence="6 8" id="KW-0067">ATP-binding</keyword>
<evidence type="ECO:0000256" key="1">
    <source>
        <dbReference type="ARBA" id="ARBA00001936"/>
    </source>
</evidence>
<dbReference type="FunFam" id="3.40.50.20:FF:000016">
    <property type="entry name" value="N5-carboxyaminoimidazole ribonucleotide synthase"/>
    <property type="match status" value="1"/>
</dbReference>
<sequence>MTSLIKTILPGQTIGIIGGGQLGQMLAQSAKAMGFRVGILDPGANCSAAQVSDFHYQKAYDDREALAAFADACDVLTFEFENIDTQALDALADRVYLPQGTTLLAQTQNRLTEKAFLERAGVKVAPYRRVESLADLQAGLDQLGYPAVLKTTRFGYDGKGQVVLHSAEDQAQAADLLNDQVCVLEQWLAFAKELSVMAVGNPEGEIVTFPVAENIHCDNILFESIVPARIRSDLQAKADQVARQIAQAGHLVGTLGIEMFLGADGDLVINELAPRPHNSGHYTMEACDFSQFDLHIRAICNWRLPHPRLLQPALMVNVLGQDLAAFKENLVPSSHWHPHLYGKAEAKVNRKMGHVTLLTDNMDQSLKEIKKTQIWKRG</sequence>
<comment type="caution">
    <text evidence="11">The sequence shown here is derived from an EMBL/GenBank/DDBJ whole genome shotgun (WGS) entry which is preliminary data.</text>
</comment>
<dbReference type="InterPro" id="IPR005875">
    <property type="entry name" value="PurK"/>
</dbReference>
<dbReference type="PANTHER" id="PTHR11609">
    <property type="entry name" value="PURINE BIOSYNTHESIS PROTEIN 6/7, PUR6/7"/>
    <property type="match status" value="1"/>
</dbReference>
<evidence type="ECO:0000256" key="8">
    <source>
        <dbReference type="HAMAP-Rule" id="MF_01928"/>
    </source>
</evidence>
<feature type="domain" description="ATP-grasp" evidence="10">
    <location>
        <begin position="114"/>
        <end position="300"/>
    </location>
</feature>
<dbReference type="InterPro" id="IPR054350">
    <property type="entry name" value="PurT/PurK_preATP-grasp"/>
</dbReference>
<comment type="cofactor">
    <cofactor evidence="2">
        <name>Mg(2+)</name>
        <dbReference type="ChEBI" id="CHEBI:18420"/>
    </cofactor>
</comment>
<dbReference type="SUPFAM" id="SSF51246">
    <property type="entry name" value="Rudiment single hybrid motif"/>
    <property type="match status" value="1"/>
</dbReference>
<comment type="subunit">
    <text evidence="8 9">Homodimer.</text>
</comment>
<feature type="binding site" evidence="8">
    <location>
        <begin position="270"/>
        <end position="271"/>
    </location>
    <ligand>
        <name>ATP</name>
        <dbReference type="ChEBI" id="CHEBI:30616"/>
    </ligand>
</feature>
<keyword evidence="3 8" id="KW-0436">Ligase</keyword>
<organism evidence="11 12">
    <name type="scientific">Aerococcus sanguinicola</name>
    <dbReference type="NCBI Taxonomy" id="119206"/>
    <lineage>
        <taxon>Bacteria</taxon>
        <taxon>Bacillati</taxon>
        <taxon>Bacillota</taxon>
        <taxon>Bacilli</taxon>
        <taxon>Lactobacillales</taxon>
        <taxon>Aerococcaceae</taxon>
        <taxon>Aerococcus</taxon>
    </lineage>
</organism>
<dbReference type="GO" id="GO:0006189">
    <property type="term" value="P:'de novo' IMP biosynthetic process"/>
    <property type="evidence" value="ECO:0007669"/>
    <property type="project" value="UniProtKB-UniRule"/>
</dbReference>
<feature type="binding site" evidence="8">
    <location>
        <position position="216"/>
    </location>
    <ligand>
        <name>ATP</name>
        <dbReference type="ChEBI" id="CHEBI:30616"/>
    </ligand>
</feature>
<dbReference type="STRING" id="119206.AWM72_03945"/>
<evidence type="ECO:0000256" key="5">
    <source>
        <dbReference type="ARBA" id="ARBA00022755"/>
    </source>
</evidence>
<dbReference type="Gene3D" id="3.30.470.20">
    <property type="entry name" value="ATP-grasp fold, B domain"/>
    <property type="match status" value="1"/>
</dbReference>
<dbReference type="NCBIfam" id="NF004679">
    <property type="entry name" value="PRK06019.1-5"/>
    <property type="match status" value="1"/>
</dbReference>
<dbReference type="PANTHER" id="PTHR11609:SF5">
    <property type="entry name" value="PHOSPHORIBOSYLAMINOIMIDAZOLE CARBOXYLASE"/>
    <property type="match status" value="1"/>
</dbReference>
<feature type="binding site" evidence="8">
    <location>
        <begin position="185"/>
        <end position="188"/>
    </location>
    <ligand>
        <name>ATP</name>
        <dbReference type="ChEBI" id="CHEBI:30616"/>
    </ligand>
</feature>
<dbReference type="Gene3D" id="3.30.1490.20">
    <property type="entry name" value="ATP-grasp fold, A domain"/>
    <property type="match status" value="1"/>
</dbReference>
<dbReference type="EMBL" id="VYWO01000002">
    <property type="protein sequence ID" value="KAA9301178.1"/>
    <property type="molecule type" value="Genomic_DNA"/>
</dbReference>
<dbReference type="OrthoDB" id="9804625at2"/>
<gene>
    <name evidence="8 9 11" type="primary">purK</name>
    <name evidence="11" type="ORF">F6I03_04735</name>
</gene>
<comment type="cofactor">
    <cofactor evidence="1">
        <name>Mn(2+)</name>
        <dbReference type="ChEBI" id="CHEBI:29035"/>
    </cofactor>
</comment>
<evidence type="ECO:0000256" key="3">
    <source>
        <dbReference type="ARBA" id="ARBA00022598"/>
    </source>
</evidence>
<comment type="similarity">
    <text evidence="8 9">Belongs to the PurK/PurT family.</text>
</comment>
<dbReference type="NCBIfam" id="TIGR01161">
    <property type="entry name" value="purK"/>
    <property type="match status" value="1"/>
</dbReference>
<dbReference type="UniPathway" id="UPA00074">
    <property type="reaction ID" value="UER00942"/>
</dbReference>
<dbReference type="Pfam" id="PF17769">
    <property type="entry name" value="PurK_C"/>
    <property type="match status" value="1"/>
</dbReference>
<feature type="binding site" evidence="8">
    <location>
        <position position="110"/>
    </location>
    <ligand>
        <name>ATP</name>
        <dbReference type="ChEBI" id="CHEBI:30616"/>
    </ligand>
</feature>
<comment type="catalytic activity">
    <reaction evidence="8 9">
        <text>5-amino-1-(5-phospho-beta-D-ribosyl)imidazole + hydrogencarbonate + ATP = 5-carboxyamino-1-(5-phospho-D-ribosyl)imidazole + ADP + phosphate + 2 H(+)</text>
        <dbReference type="Rhea" id="RHEA:19317"/>
        <dbReference type="ChEBI" id="CHEBI:15378"/>
        <dbReference type="ChEBI" id="CHEBI:17544"/>
        <dbReference type="ChEBI" id="CHEBI:30616"/>
        <dbReference type="ChEBI" id="CHEBI:43474"/>
        <dbReference type="ChEBI" id="CHEBI:58730"/>
        <dbReference type="ChEBI" id="CHEBI:137981"/>
        <dbReference type="ChEBI" id="CHEBI:456216"/>
        <dbReference type="EC" id="6.3.4.18"/>
    </reaction>
</comment>
<dbReference type="SUPFAM" id="SSF56059">
    <property type="entry name" value="Glutathione synthetase ATP-binding domain-like"/>
    <property type="match status" value="1"/>
</dbReference>
<evidence type="ECO:0000313" key="11">
    <source>
        <dbReference type="EMBL" id="KAA9301178.1"/>
    </source>
</evidence>
<keyword evidence="4 8" id="KW-0547">Nucleotide-binding</keyword>
<dbReference type="InterPro" id="IPR011761">
    <property type="entry name" value="ATP-grasp"/>
</dbReference>
<dbReference type="GO" id="GO:0046872">
    <property type="term" value="F:metal ion binding"/>
    <property type="evidence" value="ECO:0007669"/>
    <property type="project" value="InterPro"/>
</dbReference>
<feature type="binding site" evidence="8">
    <location>
        <position position="193"/>
    </location>
    <ligand>
        <name>ATP</name>
        <dbReference type="ChEBI" id="CHEBI:30616"/>
    </ligand>
</feature>
<evidence type="ECO:0000313" key="12">
    <source>
        <dbReference type="Proteomes" id="UP000327148"/>
    </source>
</evidence>
<reference evidence="11 12" key="1">
    <citation type="submission" date="2019-09" db="EMBL/GenBank/DDBJ databases">
        <title>Draft genome sequence assemblies of isolates from the urinary tract.</title>
        <authorList>
            <person name="Mores C.R."/>
            <person name="Putonti C."/>
            <person name="Wolfe A.J."/>
        </authorList>
    </citation>
    <scope>NUCLEOTIDE SEQUENCE [LARGE SCALE GENOMIC DNA]</scope>
    <source>
        <strain evidence="11 12">UMB623</strain>
    </source>
</reference>
<evidence type="ECO:0000259" key="10">
    <source>
        <dbReference type="PROSITE" id="PS50975"/>
    </source>
</evidence>
<dbReference type="FunFam" id="3.30.1490.20:FF:000015">
    <property type="entry name" value="N5-carboxyaminoimidazole ribonucleotide synthase"/>
    <property type="match status" value="1"/>
</dbReference>
<comment type="function">
    <text evidence="9">Catalyzes the ATP-dependent conversion of 5-aminoimidazole ribonucleotide (AIR) and HCO(3)- to N5-carboxyaminoimidazole ribonucleotide (N5-CAIR).</text>
</comment>
<feature type="binding site" evidence="8">
    <location>
        <position position="150"/>
    </location>
    <ligand>
        <name>ATP</name>
        <dbReference type="ChEBI" id="CHEBI:30616"/>
    </ligand>
</feature>
<accession>A0A5N1GLL9</accession>
<dbReference type="Gene3D" id="3.40.50.20">
    <property type="match status" value="1"/>
</dbReference>
<evidence type="ECO:0000256" key="7">
    <source>
        <dbReference type="ARBA" id="ARBA00023211"/>
    </source>
</evidence>
<dbReference type="InterPro" id="IPR016185">
    <property type="entry name" value="PreATP-grasp_dom_sf"/>
</dbReference>
<dbReference type="PROSITE" id="PS50975">
    <property type="entry name" value="ATP_GRASP"/>
    <property type="match status" value="1"/>
</dbReference>
<keyword evidence="7" id="KW-0464">Manganese</keyword>
<dbReference type="Pfam" id="PF22660">
    <property type="entry name" value="RS_preATP-grasp-like"/>
    <property type="match status" value="1"/>
</dbReference>
<dbReference type="Proteomes" id="UP000327148">
    <property type="component" value="Unassembled WGS sequence"/>
</dbReference>
<dbReference type="NCBIfam" id="NF004676">
    <property type="entry name" value="PRK06019.1-2"/>
    <property type="match status" value="1"/>
</dbReference>
<dbReference type="InterPro" id="IPR011054">
    <property type="entry name" value="Rudment_hybrid_motif"/>
</dbReference>
<comment type="pathway">
    <text evidence="8 9">Purine metabolism; IMP biosynthesis via de novo pathway; 5-amino-1-(5-phospho-D-ribosyl)imidazole-4-carboxylate from 5-amino-1-(5-phospho-D-ribosyl)imidazole (N5-CAIR route): step 1/2.</text>
</comment>
<dbReference type="InterPro" id="IPR040686">
    <property type="entry name" value="PurK_C"/>
</dbReference>